<dbReference type="AlphaFoldDB" id="A0A9X9M490"/>
<reference evidence="1 2" key="1">
    <citation type="submission" date="2018-10" db="EMBL/GenBank/DDBJ databases">
        <authorList>
            <person name="Ekblom R."/>
            <person name="Jareborg N."/>
        </authorList>
    </citation>
    <scope>NUCLEOTIDE SEQUENCE [LARGE SCALE GENOMIC DNA]</scope>
    <source>
        <tissue evidence="1">Muscle</tissue>
    </source>
</reference>
<protein>
    <submittedName>
        <fullName evidence="1">Uncharacterized protein</fullName>
    </submittedName>
</protein>
<sequence length="39" mass="4575">MRPLTSKYIPTVLRKSVPLKKRKITVLLFTDHSMKCSRT</sequence>
<dbReference type="EMBL" id="CYRY02042561">
    <property type="protein sequence ID" value="VCX34457.1"/>
    <property type="molecule type" value="Genomic_DNA"/>
</dbReference>
<organism evidence="1 2">
    <name type="scientific">Gulo gulo</name>
    <name type="common">Wolverine</name>
    <name type="synonym">Gluton</name>
    <dbReference type="NCBI Taxonomy" id="48420"/>
    <lineage>
        <taxon>Eukaryota</taxon>
        <taxon>Metazoa</taxon>
        <taxon>Chordata</taxon>
        <taxon>Craniata</taxon>
        <taxon>Vertebrata</taxon>
        <taxon>Euteleostomi</taxon>
        <taxon>Mammalia</taxon>
        <taxon>Eutheria</taxon>
        <taxon>Laurasiatheria</taxon>
        <taxon>Carnivora</taxon>
        <taxon>Caniformia</taxon>
        <taxon>Musteloidea</taxon>
        <taxon>Mustelidae</taxon>
        <taxon>Guloninae</taxon>
        <taxon>Gulo</taxon>
    </lineage>
</organism>
<evidence type="ECO:0000313" key="1">
    <source>
        <dbReference type="EMBL" id="VCX34457.1"/>
    </source>
</evidence>
<accession>A0A9X9M490</accession>
<evidence type="ECO:0000313" key="2">
    <source>
        <dbReference type="Proteomes" id="UP000269945"/>
    </source>
</evidence>
<proteinExistence type="predicted"/>
<dbReference type="Proteomes" id="UP000269945">
    <property type="component" value="Unassembled WGS sequence"/>
</dbReference>
<keyword evidence="2" id="KW-1185">Reference proteome</keyword>
<name>A0A9X9M490_GULGU</name>
<comment type="caution">
    <text evidence="1">The sequence shown here is derived from an EMBL/GenBank/DDBJ whole genome shotgun (WGS) entry which is preliminary data.</text>
</comment>
<gene>
    <name evidence="1" type="ORF">BN2614_LOCUS2</name>
</gene>